<name>A0A6J4MKC5_9ACTN</name>
<feature type="compositionally biased region" description="Basic and acidic residues" evidence="1">
    <location>
        <begin position="225"/>
        <end position="235"/>
    </location>
</feature>
<feature type="compositionally biased region" description="Low complexity" evidence="1">
    <location>
        <begin position="245"/>
        <end position="254"/>
    </location>
</feature>
<reference evidence="2" key="1">
    <citation type="submission" date="2020-02" db="EMBL/GenBank/DDBJ databases">
        <authorList>
            <person name="Meier V. D."/>
        </authorList>
    </citation>
    <scope>NUCLEOTIDE SEQUENCE</scope>
    <source>
        <strain evidence="2">AVDCRST_MAG16</strain>
    </source>
</reference>
<dbReference type="EMBL" id="CADCUE010000283">
    <property type="protein sequence ID" value="CAA9360330.1"/>
    <property type="molecule type" value="Genomic_DNA"/>
</dbReference>
<feature type="compositionally biased region" description="Basic residues" evidence="1">
    <location>
        <begin position="86"/>
        <end position="113"/>
    </location>
</feature>
<feature type="compositionally biased region" description="Basic residues" evidence="1">
    <location>
        <begin position="283"/>
        <end position="297"/>
    </location>
</feature>
<proteinExistence type="predicted"/>
<feature type="compositionally biased region" description="Basic residues" evidence="1">
    <location>
        <begin position="368"/>
        <end position="386"/>
    </location>
</feature>
<organism evidence="2">
    <name type="scientific">uncultured Frankineae bacterium</name>
    <dbReference type="NCBI Taxonomy" id="437475"/>
    <lineage>
        <taxon>Bacteria</taxon>
        <taxon>Bacillati</taxon>
        <taxon>Actinomycetota</taxon>
        <taxon>Actinomycetes</taxon>
        <taxon>Frankiales</taxon>
        <taxon>environmental samples</taxon>
    </lineage>
</organism>
<dbReference type="AlphaFoldDB" id="A0A6J4MKC5"/>
<feature type="compositionally biased region" description="Low complexity" evidence="1">
    <location>
        <begin position="298"/>
        <end position="308"/>
    </location>
</feature>
<feature type="compositionally biased region" description="Basic and acidic residues" evidence="1">
    <location>
        <begin position="53"/>
        <end position="82"/>
    </location>
</feature>
<accession>A0A6J4MKC5</accession>
<feature type="non-terminal residue" evidence="2">
    <location>
        <position position="1"/>
    </location>
</feature>
<gene>
    <name evidence="2" type="ORF">AVDCRST_MAG16-3001</name>
</gene>
<sequence>ERADQHSAHGARARGPQDRSVAGGPPGRPRAHGRGHERRLPIAVPVLRRRALRQRDGQRPGTARDQREHDAAGCVRRGRDGPQHPALRHQPRRRGRGRPQAGRRGRRRPRRPERRMPLAEGHAPGRGSGAARPPGAVRAAGARGRAGRGRCARHRQDAQGRGRRAPDLPGGRPTGPGRGRGGRGAARAHRRAVLLRSSRLGGDHHAQAGAHQRAGARQRRHLDGRRRAPDDERDRLRRRRRRAGLPRATVAVPRPVRRLLRSGAAATSDDRRGHPGDGAARSRPGRGPRRRGLRRPRLPAAHGLVPHRLPGRRRGPQGPGDGLVARGARRAARRPRSCRRAARGVRVAAARARAGAPPRRAAGALAARPRRPHAPGRRRGLPLRRL</sequence>
<feature type="region of interest" description="Disordered" evidence="1">
    <location>
        <begin position="1"/>
        <end position="386"/>
    </location>
</feature>
<feature type="compositionally biased region" description="Low complexity" evidence="1">
    <location>
        <begin position="344"/>
        <end position="367"/>
    </location>
</feature>
<evidence type="ECO:0000313" key="2">
    <source>
        <dbReference type="EMBL" id="CAA9360330.1"/>
    </source>
</evidence>
<protein>
    <submittedName>
        <fullName evidence="2">tRNA-dihydrouridine synthase DusB</fullName>
    </submittedName>
</protein>
<feature type="non-terminal residue" evidence="2">
    <location>
        <position position="386"/>
    </location>
</feature>
<feature type="compositionally biased region" description="Basic residues" evidence="1">
    <location>
        <begin position="327"/>
        <end position="343"/>
    </location>
</feature>
<feature type="compositionally biased region" description="Basic and acidic residues" evidence="1">
    <location>
        <begin position="154"/>
        <end position="166"/>
    </location>
</feature>
<feature type="compositionally biased region" description="Low complexity" evidence="1">
    <location>
        <begin position="129"/>
        <end position="143"/>
    </location>
</feature>
<feature type="compositionally biased region" description="Basic residues" evidence="1">
    <location>
        <begin position="214"/>
        <end position="224"/>
    </location>
</feature>
<feature type="compositionally biased region" description="Gly residues" evidence="1">
    <location>
        <begin position="172"/>
        <end position="184"/>
    </location>
</feature>
<evidence type="ECO:0000256" key="1">
    <source>
        <dbReference type="SAM" id="MobiDB-lite"/>
    </source>
</evidence>